<reference evidence="7" key="1">
    <citation type="submission" date="2017-11" db="EMBL/GenBank/DDBJ databases">
        <authorList>
            <person name="Kuznetsova I."/>
            <person name="Sazanova A."/>
            <person name="Chirak E."/>
            <person name="Safronova V."/>
            <person name="Willems A."/>
        </authorList>
    </citation>
    <scope>NUCLEOTIDE SEQUENCE [LARGE SCALE GENOMIC DNA]</scope>
    <source>
        <strain evidence="7">CCBAU 03422</strain>
    </source>
</reference>
<sequence>MIAVILLGVAIAGWALAGIMAFTISQMFPLVKSEVVPLIVDKNTGYMETVTTLDQDNDKVTQQQAVRASFVGNYVLRRETYDPRYVADNYDMVGLWSDPNGAAFKAYEELMNPSNPRGPVAMIGTDGEIRPEILSVNPLNANTMNVRFETRERVKGGSVVNRWSATIRYRQLQLPASNRVRLFNPLGFVVTDYVKVPESMPGGLGQ</sequence>
<keyword evidence="2" id="KW-1133">Transmembrane helix</keyword>
<keyword evidence="3" id="KW-0472">Membrane</keyword>
<accession>A0A2P7B3C5</accession>
<evidence type="ECO:0000256" key="2">
    <source>
        <dbReference type="ARBA" id="ARBA00022989"/>
    </source>
</evidence>
<evidence type="ECO:0000256" key="3">
    <source>
        <dbReference type="ARBA" id="ARBA00023136"/>
    </source>
</evidence>
<comment type="caution">
    <text evidence="6">The sequence shown here is derived from an EMBL/GenBank/DDBJ whole genome shotgun (WGS) entry which is preliminary data.</text>
</comment>
<dbReference type="InterPro" id="IPR032710">
    <property type="entry name" value="NTF2-like_dom_sf"/>
</dbReference>
<evidence type="ECO:0000313" key="6">
    <source>
        <dbReference type="EMBL" id="PSH60972.1"/>
    </source>
</evidence>
<gene>
    <name evidence="6" type="ORF">CU103_25470</name>
</gene>
<dbReference type="CDD" id="cd16424">
    <property type="entry name" value="VirB8"/>
    <property type="match status" value="1"/>
</dbReference>
<dbReference type="EMBL" id="PGGM01000015">
    <property type="protein sequence ID" value="PSH60972.1"/>
    <property type="molecule type" value="Genomic_DNA"/>
</dbReference>
<evidence type="ECO:0000256" key="1">
    <source>
        <dbReference type="ARBA" id="ARBA00022692"/>
    </source>
</evidence>
<dbReference type="GO" id="GO:0016020">
    <property type="term" value="C:membrane"/>
    <property type="evidence" value="ECO:0007669"/>
    <property type="project" value="InterPro"/>
</dbReference>
<evidence type="ECO:0000259" key="5">
    <source>
        <dbReference type="Pfam" id="PF04335"/>
    </source>
</evidence>
<dbReference type="Proteomes" id="UP000241764">
    <property type="component" value="Unassembled WGS sequence"/>
</dbReference>
<organism evidence="6 7">
    <name type="scientific">Phyllobacterium sophorae</name>
    <dbReference type="NCBI Taxonomy" id="1520277"/>
    <lineage>
        <taxon>Bacteria</taxon>
        <taxon>Pseudomonadati</taxon>
        <taxon>Pseudomonadota</taxon>
        <taxon>Alphaproteobacteria</taxon>
        <taxon>Hyphomicrobiales</taxon>
        <taxon>Phyllobacteriaceae</taxon>
        <taxon>Phyllobacterium</taxon>
    </lineage>
</organism>
<feature type="domain" description="Bacterial virulence protein VirB8" evidence="5">
    <location>
        <begin position="9"/>
        <end position="193"/>
    </location>
</feature>
<name>A0A2P7B3C5_9HYPH</name>
<dbReference type="GO" id="GO:0012505">
    <property type="term" value="C:endomembrane system"/>
    <property type="evidence" value="ECO:0007669"/>
    <property type="project" value="UniProtKB-SubCell"/>
</dbReference>
<dbReference type="InterPro" id="IPR007430">
    <property type="entry name" value="VirB8"/>
</dbReference>
<dbReference type="Gene3D" id="3.10.450.230">
    <property type="entry name" value="VirB8 protein"/>
    <property type="match status" value="1"/>
</dbReference>
<proteinExistence type="predicted"/>
<evidence type="ECO:0000313" key="7">
    <source>
        <dbReference type="Proteomes" id="UP000241764"/>
    </source>
</evidence>
<comment type="subcellular location">
    <subcellularLocation>
        <location evidence="4">Endomembrane system</location>
        <topology evidence="4">Single-pass membrane protein</topology>
    </subcellularLocation>
</comment>
<keyword evidence="7" id="KW-1185">Reference proteome</keyword>
<protein>
    <submittedName>
        <fullName evidence="6">Type VI secretion protein</fullName>
    </submittedName>
</protein>
<keyword evidence="1" id="KW-0812">Transmembrane</keyword>
<evidence type="ECO:0000256" key="4">
    <source>
        <dbReference type="ARBA" id="ARBA00037847"/>
    </source>
</evidence>
<dbReference type="SUPFAM" id="SSF54427">
    <property type="entry name" value="NTF2-like"/>
    <property type="match status" value="1"/>
</dbReference>
<dbReference type="Pfam" id="PF04335">
    <property type="entry name" value="VirB8"/>
    <property type="match status" value="1"/>
</dbReference>
<dbReference type="OrthoDB" id="7366154at2"/>
<dbReference type="AlphaFoldDB" id="A0A2P7B3C5"/>